<comment type="caution">
    <text evidence="1">The sequence shown here is derived from an EMBL/GenBank/DDBJ whole genome shotgun (WGS) entry which is preliminary data.</text>
</comment>
<proteinExistence type="predicted"/>
<sequence length="144" mass="16739">MELLKLIGRKFPGKLRLSEGREEILRICFLKLLLKPMNTPEDLFQGTQTILNGSKRKFSYEMQFEGLHYSGIVRPMHLMTSFTDTSGSMVKPMDLTIFGFRLEELHILTLILSAQCTLTITESLETKYLPLNFYLHIYLTMEIE</sequence>
<dbReference type="EMBL" id="CAJVCH010017076">
    <property type="protein sequence ID" value="CAG7682653.1"/>
    <property type="molecule type" value="Genomic_DNA"/>
</dbReference>
<reference evidence="1" key="1">
    <citation type="submission" date="2021-06" db="EMBL/GenBank/DDBJ databases">
        <authorList>
            <person name="Hodson N. C."/>
            <person name="Mongue J. A."/>
            <person name="Jaron S. K."/>
        </authorList>
    </citation>
    <scope>NUCLEOTIDE SEQUENCE</scope>
</reference>
<protein>
    <submittedName>
        <fullName evidence="1">Uncharacterized protein</fullName>
    </submittedName>
</protein>
<gene>
    <name evidence="1" type="ORF">AFUS01_LOCUS2912</name>
</gene>
<keyword evidence="2" id="KW-1185">Reference proteome</keyword>
<dbReference type="Proteomes" id="UP000708208">
    <property type="component" value="Unassembled WGS sequence"/>
</dbReference>
<accession>A0A8J2J338</accession>
<evidence type="ECO:0000313" key="2">
    <source>
        <dbReference type="Proteomes" id="UP000708208"/>
    </source>
</evidence>
<name>A0A8J2J338_9HEXA</name>
<evidence type="ECO:0000313" key="1">
    <source>
        <dbReference type="EMBL" id="CAG7682653.1"/>
    </source>
</evidence>
<organism evidence="1 2">
    <name type="scientific">Allacma fusca</name>
    <dbReference type="NCBI Taxonomy" id="39272"/>
    <lineage>
        <taxon>Eukaryota</taxon>
        <taxon>Metazoa</taxon>
        <taxon>Ecdysozoa</taxon>
        <taxon>Arthropoda</taxon>
        <taxon>Hexapoda</taxon>
        <taxon>Collembola</taxon>
        <taxon>Symphypleona</taxon>
        <taxon>Sminthuridae</taxon>
        <taxon>Allacma</taxon>
    </lineage>
</organism>
<dbReference type="AlphaFoldDB" id="A0A8J2J338"/>